<protein>
    <submittedName>
        <fullName evidence="10">Melanotransferrin 1</fullName>
    </submittedName>
</protein>
<evidence type="ECO:0000256" key="8">
    <source>
        <dbReference type="SAM" id="SignalP"/>
    </source>
</evidence>
<feature type="disulfide bond" evidence="7">
    <location>
        <begin position="390"/>
        <end position="408"/>
    </location>
</feature>
<feature type="binding site" evidence="6">
    <location>
        <position position="83"/>
    </location>
    <ligand>
        <name>Fe(3+)</name>
        <dbReference type="ChEBI" id="CHEBI:29034"/>
        <label>1</label>
    </ligand>
</feature>
<keyword evidence="3" id="KW-0677">Repeat</keyword>
<keyword evidence="6" id="KW-0479">Metal-binding</keyword>
<feature type="binding site" evidence="6">
    <location>
        <position position="111"/>
    </location>
    <ligand>
        <name>Fe(3+)</name>
        <dbReference type="ChEBI" id="CHEBI:29034"/>
        <label>1</label>
    </ligand>
</feature>
<evidence type="ECO:0000256" key="4">
    <source>
        <dbReference type="ARBA" id="ARBA00023157"/>
    </source>
</evidence>
<dbReference type="Gene3D" id="3.40.190.10">
    <property type="entry name" value="Periplasmic binding protein-like II"/>
    <property type="match status" value="4"/>
</dbReference>
<feature type="domain" description="Transferrin-like" evidence="9">
    <location>
        <begin position="27"/>
        <end position="372"/>
    </location>
</feature>
<dbReference type="AlphaFoldDB" id="C6KJ79"/>
<dbReference type="PANTHER" id="PTHR11485">
    <property type="entry name" value="TRANSFERRIN"/>
    <property type="match status" value="1"/>
</dbReference>
<feature type="disulfide bond" evidence="7">
    <location>
        <begin position="485"/>
        <end position="579"/>
    </location>
</feature>
<feature type="disulfide bond" evidence="7">
    <location>
        <begin position="177"/>
        <end position="200"/>
    </location>
</feature>
<comment type="subcellular location">
    <subcellularLocation>
        <location evidence="1">Secreted</location>
    </subcellularLocation>
</comment>
<feature type="disulfide bond" evidence="7">
    <location>
        <begin position="620"/>
        <end position="634"/>
    </location>
</feature>
<dbReference type="SUPFAM" id="SSF53850">
    <property type="entry name" value="Periplasmic binding protein-like II"/>
    <property type="match status" value="2"/>
</dbReference>
<organism evidence="10">
    <name type="scientific">Holothuria glaberrima</name>
    <name type="common">Brown rock sea cucumber</name>
    <dbReference type="NCBI Taxonomy" id="31192"/>
    <lineage>
        <taxon>Eukaryota</taxon>
        <taxon>Metazoa</taxon>
        <taxon>Echinodermata</taxon>
        <taxon>Eleutherozoa</taxon>
        <taxon>Echinozoa</taxon>
        <taxon>Holothuroidea</taxon>
        <taxon>Aspidochirotacea</taxon>
        <taxon>Aspidochirotida</taxon>
        <taxon>Holothuriidae</taxon>
        <taxon>Holothuria</taxon>
    </lineage>
</organism>
<feature type="binding site" evidence="5">
    <location>
        <position position="142"/>
    </location>
    <ligand>
        <name>hydrogencarbonate</name>
        <dbReference type="ChEBI" id="CHEBI:17544"/>
        <label>1</label>
    </ligand>
</feature>
<feature type="disulfide bond" evidence="7">
    <location>
        <begin position="380"/>
        <end position="417"/>
    </location>
</feature>
<keyword evidence="2" id="KW-0964">Secreted</keyword>
<sequence length="810" mass="89484">MFRFHLLVAFVTCGVLKSTAEETINSAKWCTISQAEFRKCEAMAAKFEENNLTRPAIECIESTTAEECLIAIREGQADLITLDGGDVFRAGKVFGMKPIMKELYSSGSTGYYGIAVTKATTNVTLTNLEGARTCHTGVGRTAGWNIPVGYLLRSGQMKSVGCKEHPKSASQFFSSSCAPGALLADNNPYGDDLSNLCDICAGDCGRDPDTEPYNGYSGALRCLIEGMGEVAFIKPATIEANIGENAPDWAADHYHGRLNRLLLYTRMVHQEACPLRKTLIAATFSKGVSHSVDDFRSTSSEDVQGYQRLLLAAVELFAEDDNPHFTMFDSSAWGGRNFLFKDYAVNMTALPDQTYAEYLGGYGESFEGLHKCPDNTLRICTISEQEQQKCRAMRDAFLEAGLTPEISCFPTTSHADCIDSIAAGFADIVTLDGGDIYRAGKDQGLIPILGEVYGDTKQTISYWAVAVAKKGTSFSIEELQGKRSCHTGIMKTSGWVMPVGFLATEGYLDVSGTGETCDVTRAVGMFFNSSCAPGAKSAKYDVYGTNPESLCENCIGKNGDQCARNSHEPYYDYSGAFRCLVEDAGDVAFVKHSTVRDNSLPRSEDDWNRRLRQKDFEILCPDGTRSNPWKFRKCHLGKVSSHAVMTSGDKTKAEINNILNLFKNATELFKDETGDGFKIFDSSGFTKNGRMFHYLDSDGQLGKNLIFKDSTVALRPVPLPKRSYDKWLGQSYLDALETIQCSEAIKSLQRLLIYYHEIKKKLFKTLINTALGIVVPFLIAQSLNRYSYTFHYMRTWSRAIDWAEYLRGGS</sequence>
<feature type="binding site" evidence="5">
    <location>
        <position position="136"/>
    </location>
    <ligand>
        <name>hydrogencarbonate</name>
        <dbReference type="ChEBI" id="CHEBI:17544"/>
        <label>1</label>
    </ligand>
</feature>
<feature type="binding site" evidence="6">
    <location>
        <position position="216"/>
    </location>
    <ligand>
        <name>Fe(3+)</name>
        <dbReference type="ChEBI" id="CHEBI:29034"/>
        <label>1</label>
    </ligand>
</feature>
<dbReference type="InterPro" id="IPR018195">
    <property type="entry name" value="Transferrin_Fe_BS"/>
</dbReference>
<reference evidence="10" key="1">
    <citation type="journal article" date="2007" name="Physiol. Genomics">
        <title>Distinct profiles of expressed sequence tags during intestinal regeneration in the sea cucumber Holothuria glaberrima.</title>
        <authorList>
            <person name="Rojas-Cartagena C."/>
            <person name="Ortiz-Pineda P."/>
            <person name="Ramirez-Gomez F."/>
            <person name="Suarez-Castillo E.C."/>
            <person name="Matos-Cruz V."/>
            <person name="Rodriguez C."/>
            <person name="Ortiz-Zuazaga H."/>
            <person name="Garcia-Arraras J.E."/>
        </authorList>
    </citation>
    <scope>NUCLEOTIDE SEQUENCE</scope>
</reference>
<feature type="binding site" evidence="6">
    <location>
        <position position="573"/>
    </location>
    <ligand>
        <name>Fe(3+)</name>
        <dbReference type="ChEBI" id="CHEBI:29034"/>
        <label>2</label>
    </ligand>
</feature>
<dbReference type="GO" id="GO:0005886">
    <property type="term" value="C:plasma membrane"/>
    <property type="evidence" value="ECO:0007669"/>
    <property type="project" value="TreeGrafter"/>
</dbReference>
<reference evidence="10" key="2">
    <citation type="journal article" date="2008" name="Immunogenetics">
        <title>Immune-related genes associated with intestinal tissue in the sea cucumber Holothuria glaberrima.</title>
        <authorList>
            <person name="Ramirez-Gomez F."/>
            <person name="Ortiz-Pineda P.A."/>
            <person name="Rojas-Cartagena C."/>
            <person name="Suarez-Castillo E.C."/>
            <person name="Garcia-Arraras J.E."/>
        </authorList>
    </citation>
    <scope>NUCLEOTIDE SEQUENCE</scope>
</reference>
<evidence type="ECO:0000256" key="2">
    <source>
        <dbReference type="ARBA" id="ARBA00022525"/>
    </source>
</evidence>
<name>C6KJ79_HOLGL</name>
<feature type="signal peptide" evidence="8">
    <location>
        <begin position="1"/>
        <end position="20"/>
    </location>
</feature>
<feature type="binding site" evidence="5">
    <location>
        <position position="143"/>
    </location>
    <ligand>
        <name>hydrogencarbonate</name>
        <dbReference type="ChEBI" id="CHEBI:17544"/>
        <label>1</label>
    </ligand>
</feature>
<dbReference type="Pfam" id="PF00405">
    <property type="entry name" value="Transferrin"/>
    <property type="match status" value="2"/>
</dbReference>
<evidence type="ECO:0000256" key="6">
    <source>
        <dbReference type="PIRSR" id="PIRSR002549-3"/>
    </source>
</evidence>
<accession>C6KJ79</accession>
<dbReference type="InterPro" id="IPR016357">
    <property type="entry name" value="Transferrin"/>
</dbReference>
<keyword evidence="8" id="KW-0732">Signal</keyword>
<feature type="domain" description="Transferrin-like" evidence="9">
    <location>
        <begin position="377"/>
        <end position="741"/>
    </location>
</feature>
<feature type="binding site" evidence="5">
    <location>
        <position position="487"/>
    </location>
    <ligand>
        <name>hydrogencarbonate</name>
        <dbReference type="ChEBI" id="CHEBI:17544"/>
        <label>2</label>
    </ligand>
</feature>
<feature type="binding site" evidence="5">
    <location>
        <position position="140"/>
    </location>
    <ligand>
        <name>hydrogencarbonate</name>
        <dbReference type="ChEBI" id="CHEBI:17544"/>
        <label>1</label>
    </ligand>
</feature>
<feature type="chain" id="PRO_5002967929" evidence="8">
    <location>
        <begin position="21"/>
        <end position="810"/>
    </location>
</feature>
<dbReference type="SMART" id="SM00094">
    <property type="entry name" value="TR_FER"/>
    <property type="match status" value="2"/>
</dbReference>
<feature type="disulfide bond" evidence="7">
    <location>
        <begin position="30"/>
        <end position="68"/>
    </location>
</feature>
<evidence type="ECO:0000256" key="5">
    <source>
        <dbReference type="PIRSR" id="PIRSR002549-2"/>
    </source>
</evidence>
<evidence type="ECO:0000313" key="10">
    <source>
        <dbReference type="EMBL" id="ACS74869.1"/>
    </source>
</evidence>
<feature type="binding site" evidence="5">
    <location>
        <position position="494"/>
    </location>
    <ligand>
        <name>hydrogencarbonate</name>
        <dbReference type="ChEBI" id="CHEBI:17544"/>
        <label>1</label>
    </ligand>
</feature>
<keyword evidence="4 7" id="KW-1015">Disulfide bond</keyword>
<evidence type="ECO:0000256" key="3">
    <source>
        <dbReference type="ARBA" id="ARBA00022737"/>
    </source>
</evidence>
<feature type="binding site" evidence="6">
    <location>
        <position position="462"/>
    </location>
    <ligand>
        <name>Fe(3+)</name>
        <dbReference type="ChEBI" id="CHEBI:29034"/>
        <label>1</label>
    </ligand>
</feature>
<feature type="binding site" evidence="6">
    <location>
        <position position="290"/>
    </location>
    <ligand>
        <name>Fe(3+)</name>
        <dbReference type="ChEBI" id="CHEBI:29034"/>
        <label>1</label>
    </ligand>
</feature>
<dbReference type="GO" id="GO:0005615">
    <property type="term" value="C:extracellular space"/>
    <property type="evidence" value="ECO:0007669"/>
    <property type="project" value="InterPro"/>
</dbReference>
<dbReference type="PIRSF" id="PIRSF002549">
    <property type="entry name" value="Transferrin"/>
    <property type="match status" value="1"/>
</dbReference>
<dbReference type="MEROPS" id="S60.976"/>
<reference evidence="10" key="3">
    <citation type="submission" date="2009-06" db="EMBL/GenBank/DDBJ databases">
        <authorList>
            <person name="Ramirez-Gomez F.J."/>
            <person name="Ortiz-Pineda P.A."/>
            <person name="Rivera-Cardona G."/>
        </authorList>
    </citation>
    <scope>NUCLEOTIDE SEQUENCE</scope>
</reference>
<feature type="disulfide bond" evidence="7">
    <location>
        <begin position="197"/>
        <end position="204"/>
    </location>
</feature>
<dbReference type="GO" id="GO:0046872">
    <property type="term" value="F:metal ion binding"/>
    <property type="evidence" value="ECO:0007669"/>
    <property type="project" value="UniProtKB-KW"/>
</dbReference>
<feature type="disulfide bond" evidence="7">
    <location>
        <begin position="517"/>
        <end position="741"/>
    </location>
</feature>
<feature type="disulfide bond" evidence="7">
    <location>
        <begin position="134"/>
        <end position="222"/>
    </location>
</feature>
<proteinExistence type="evidence at transcript level"/>
<evidence type="ECO:0000259" key="9">
    <source>
        <dbReference type="PROSITE" id="PS51408"/>
    </source>
</evidence>
<dbReference type="PROSITE" id="PS00206">
    <property type="entry name" value="TRANSFERRIN_LIKE_2"/>
    <property type="match status" value="2"/>
</dbReference>
<dbReference type="GO" id="GO:0055037">
    <property type="term" value="C:recycling endosome"/>
    <property type="evidence" value="ECO:0007669"/>
    <property type="project" value="TreeGrafter"/>
</dbReference>
<dbReference type="InterPro" id="IPR001156">
    <property type="entry name" value="Transferrin-like_dom"/>
</dbReference>
<dbReference type="PRINTS" id="PR00422">
    <property type="entry name" value="TRANSFERRIN"/>
</dbReference>
<dbReference type="CDD" id="cd13529">
    <property type="entry name" value="PBP2_transferrin"/>
    <property type="match status" value="2"/>
</dbReference>
<dbReference type="FunFam" id="3.40.190.10:FF:000095">
    <property type="entry name" value="Lactotransferrin"/>
    <property type="match status" value="1"/>
</dbReference>
<dbReference type="GO" id="GO:0005769">
    <property type="term" value="C:early endosome"/>
    <property type="evidence" value="ECO:0007669"/>
    <property type="project" value="TreeGrafter"/>
</dbReference>
<dbReference type="PROSITE" id="PS00205">
    <property type="entry name" value="TRANSFERRIN_LIKE_1"/>
    <property type="match status" value="1"/>
</dbReference>
<dbReference type="EMBL" id="GQ243222">
    <property type="protein sequence ID" value="ACS74869.1"/>
    <property type="molecule type" value="mRNA"/>
</dbReference>
<feature type="binding site" evidence="6">
    <location>
        <position position="432"/>
    </location>
    <ligand>
        <name>Fe(3+)</name>
        <dbReference type="ChEBI" id="CHEBI:29034"/>
        <label>1</label>
    </ligand>
</feature>
<feature type="disulfide bond" evidence="7">
    <location>
        <begin position="40"/>
        <end position="59"/>
    </location>
</feature>
<evidence type="ECO:0000256" key="7">
    <source>
        <dbReference type="PIRSR" id="PIRSR002549-4"/>
    </source>
</evidence>
<dbReference type="PROSITE" id="PS51408">
    <property type="entry name" value="TRANSFERRIN_LIKE_4"/>
    <property type="match status" value="2"/>
</dbReference>
<evidence type="ECO:0000256" key="1">
    <source>
        <dbReference type="ARBA" id="ARBA00004613"/>
    </source>
</evidence>
<keyword evidence="6" id="KW-0408">Iron</keyword>
<dbReference type="PANTHER" id="PTHR11485:SF29">
    <property type="entry name" value="TRANSFERRIN 2"/>
    <property type="match status" value="1"/>
</dbReference>
<feature type="disulfide bond" evidence="7">
    <location>
        <begin position="551"/>
        <end position="562"/>
    </location>
</feature>
<feature type="disulfide bond" evidence="7">
    <location>
        <begin position="531"/>
        <end position="554"/>
    </location>
</feature>
<dbReference type="GO" id="GO:0006826">
    <property type="term" value="P:iron ion transport"/>
    <property type="evidence" value="ECO:0007669"/>
    <property type="project" value="TreeGrafter"/>
</dbReference>
<feature type="binding site" evidence="6">
    <location>
        <position position="642"/>
    </location>
    <ligand>
        <name>Fe(3+)</name>
        <dbReference type="ChEBI" id="CHEBI:29034"/>
        <label>1</label>
    </ligand>
</feature>